<protein>
    <submittedName>
        <fullName evidence="6">Uncharacterized protein</fullName>
    </submittedName>
</protein>
<dbReference type="EMBL" id="WHWC01000001">
    <property type="protein sequence ID" value="KAG8391404.1"/>
    <property type="molecule type" value="Genomic_DNA"/>
</dbReference>
<dbReference type="Pfam" id="PF03492">
    <property type="entry name" value="Methyltransf_7"/>
    <property type="match status" value="1"/>
</dbReference>
<evidence type="ECO:0000256" key="1">
    <source>
        <dbReference type="ARBA" id="ARBA00007967"/>
    </source>
</evidence>
<proteinExistence type="inferred from homology"/>
<evidence type="ECO:0000256" key="4">
    <source>
        <dbReference type="ARBA" id="ARBA00022723"/>
    </source>
</evidence>
<keyword evidence="2" id="KW-0489">Methyltransferase</keyword>
<dbReference type="AlphaFoldDB" id="A0AAV6Y970"/>
<dbReference type="InterPro" id="IPR005299">
    <property type="entry name" value="MeTrfase_7"/>
</dbReference>
<gene>
    <name evidence="6" type="ORF">BUALT_Bualt01G0184100</name>
</gene>
<evidence type="ECO:0000256" key="3">
    <source>
        <dbReference type="ARBA" id="ARBA00022679"/>
    </source>
</evidence>
<evidence type="ECO:0000313" key="7">
    <source>
        <dbReference type="Proteomes" id="UP000826271"/>
    </source>
</evidence>
<evidence type="ECO:0000256" key="2">
    <source>
        <dbReference type="ARBA" id="ARBA00022603"/>
    </source>
</evidence>
<dbReference type="PANTHER" id="PTHR31009">
    <property type="entry name" value="S-ADENOSYL-L-METHIONINE:CARBOXYL METHYLTRANSFERASE FAMILY PROTEIN"/>
    <property type="match status" value="1"/>
</dbReference>
<dbReference type="GO" id="GO:0008168">
    <property type="term" value="F:methyltransferase activity"/>
    <property type="evidence" value="ECO:0007669"/>
    <property type="project" value="UniProtKB-KW"/>
</dbReference>
<comment type="similarity">
    <text evidence="1">Belongs to the methyltransferase superfamily. Type-7 methyltransferase family.</text>
</comment>
<keyword evidence="4" id="KW-0479">Metal-binding</keyword>
<accession>A0AAV6Y970</accession>
<dbReference type="InterPro" id="IPR042086">
    <property type="entry name" value="MeTrfase_capping"/>
</dbReference>
<organism evidence="6 7">
    <name type="scientific">Buddleja alternifolia</name>
    <dbReference type="NCBI Taxonomy" id="168488"/>
    <lineage>
        <taxon>Eukaryota</taxon>
        <taxon>Viridiplantae</taxon>
        <taxon>Streptophyta</taxon>
        <taxon>Embryophyta</taxon>
        <taxon>Tracheophyta</taxon>
        <taxon>Spermatophyta</taxon>
        <taxon>Magnoliopsida</taxon>
        <taxon>eudicotyledons</taxon>
        <taxon>Gunneridae</taxon>
        <taxon>Pentapetalae</taxon>
        <taxon>asterids</taxon>
        <taxon>lamiids</taxon>
        <taxon>Lamiales</taxon>
        <taxon>Scrophulariaceae</taxon>
        <taxon>Buddlejeae</taxon>
        <taxon>Buddleja</taxon>
    </lineage>
</organism>
<dbReference type="InterPro" id="IPR029063">
    <property type="entry name" value="SAM-dependent_MTases_sf"/>
</dbReference>
<keyword evidence="5" id="KW-0460">Magnesium</keyword>
<dbReference type="Proteomes" id="UP000826271">
    <property type="component" value="Unassembled WGS sequence"/>
</dbReference>
<comment type="caution">
    <text evidence="6">The sequence shown here is derived from an EMBL/GenBank/DDBJ whole genome shotgun (WGS) entry which is preliminary data.</text>
</comment>
<evidence type="ECO:0000313" key="6">
    <source>
        <dbReference type="EMBL" id="KAG8391404.1"/>
    </source>
</evidence>
<reference evidence="6" key="1">
    <citation type="submission" date="2019-10" db="EMBL/GenBank/DDBJ databases">
        <authorList>
            <person name="Zhang R."/>
            <person name="Pan Y."/>
            <person name="Wang J."/>
            <person name="Ma R."/>
            <person name="Yu S."/>
        </authorList>
    </citation>
    <scope>NUCLEOTIDE SEQUENCE</scope>
    <source>
        <strain evidence="6">LA-IB0</strain>
        <tissue evidence="6">Leaf</tissue>
    </source>
</reference>
<dbReference type="GO" id="GO:0046872">
    <property type="term" value="F:metal ion binding"/>
    <property type="evidence" value="ECO:0007669"/>
    <property type="project" value="UniProtKB-KW"/>
</dbReference>
<keyword evidence="3" id="KW-0808">Transferase</keyword>
<keyword evidence="7" id="KW-1185">Reference proteome</keyword>
<dbReference type="GO" id="GO:0032259">
    <property type="term" value="P:methylation"/>
    <property type="evidence" value="ECO:0007669"/>
    <property type="project" value="UniProtKB-KW"/>
</dbReference>
<name>A0AAV6Y970_9LAMI</name>
<dbReference type="SUPFAM" id="SSF53335">
    <property type="entry name" value="S-adenosyl-L-methionine-dependent methyltransferases"/>
    <property type="match status" value="1"/>
</dbReference>
<dbReference type="Gene3D" id="3.40.50.150">
    <property type="entry name" value="Vaccinia Virus protein VP39"/>
    <property type="match status" value="1"/>
</dbReference>
<dbReference type="Gene3D" id="1.10.1200.270">
    <property type="entry name" value="Methyltransferase, alpha-helical capping domain"/>
    <property type="match status" value="1"/>
</dbReference>
<sequence length="330" mass="37748">MILIMFTDSNNNGFPKCMKIVDLGCASGPNTLLVISHIMDTIQELYRQNKVESKLPEFEVFLNDLPNNDFNNLFKLLPIFCKENLSKSRQCFISGSPGSFYGRLFPAKSLHFAYSSYSLHWLSQIPERLEKNNKENIYMAMTSPAQVYEAYGKQYQKDFSRFLSLRSEEIIPGGRMVLTFIGRCFADPSSKDVCAIFTLLSETLLDLVAEGLVKEEDLYSFNVPVYMPCQQEVEAIITNEGSFNLDEMETFLVPWDANGDDSEDLAFDKHRSGKFVSDCVRAFMEPMLSSHFGNSINIDGLFDRYAEKMAEHLSIERPKYFTILLSLSRR</sequence>
<evidence type="ECO:0000256" key="5">
    <source>
        <dbReference type="ARBA" id="ARBA00022842"/>
    </source>
</evidence>